<dbReference type="AlphaFoldDB" id="A0A9X3YP21"/>
<evidence type="ECO:0000256" key="4">
    <source>
        <dbReference type="ARBA" id="ARBA00023136"/>
    </source>
</evidence>
<dbReference type="PANTHER" id="PTHR37422:SF13">
    <property type="entry name" value="LIPOPOLYSACCHARIDE BIOSYNTHESIS PROTEIN PA4999-RELATED"/>
    <property type="match status" value="1"/>
</dbReference>
<sequence length="418" mass="42469">MSAARDRAIVWAIGIALVGSAWLLDPGAQAGFDAPKRFAVLAAAAFGLVALAWPLALPAWRAWSRPARLAALFAALAAVGLVLATIAAEQPDVARDALRTLALYAVFVPLGAALASSTRVAAVAAVAIGVNALLSLAQAGGLALPIPLAQLGGRYPTGALLGNEAYVAIACALLAAACVAVALNATSRRVRFGAIALVAVAVATIAVNRQITASVALAAGVVAIVAVRLNAGRLVPVGAGIVALALATAAVPVLRGATWGALPFGVETYQRTTTYRLGAWAAADEMIAARPWTGYGPGSYAAQAQPHRLAAELRLRERLIPPPPSSAFVYAHQDYLQLAAEAGLPTLAVLLASLALVLGRLLRIARSPGPPEALALVGVLVAGAVAALAWFPLQIPLVAVVLLVAAGRAWRVVAEDRA</sequence>
<protein>
    <submittedName>
        <fullName evidence="7">O-antigen ligase family protein</fullName>
    </submittedName>
</protein>
<dbReference type="RefSeq" id="WP_263540920.1">
    <property type="nucleotide sequence ID" value="NZ_JAOVZO020000019.1"/>
</dbReference>
<feature type="transmembrane region" description="Helical" evidence="5">
    <location>
        <begin position="39"/>
        <end position="57"/>
    </location>
</feature>
<gene>
    <name evidence="7" type="ORF">OD750_020025</name>
</gene>
<comment type="subcellular location">
    <subcellularLocation>
        <location evidence="1">Membrane</location>
        <topology evidence="1">Multi-pass membrane protein</topology>
    </subcellularLocation>
</comment>
<keyword evidence="3 5" id="KW-1133">Transmembrane helix</keyword>
<evidence type="ECO:0000256" key="3">
    <source>
        <dbReference type="ARBA" id="ARBA00022989"/>
    </source>
</evidence>
<dbReference type="Pfam" id="PF04932">
    <property type="entry name" value="Wzy_C"/>
    <property type="match status" value="1"/>
</dbReference>
<dbReference type="Proteomes" id="UP001139971">
    <property type="component" value="Unassembled WGS sequence"/>
</dbReference>
<keyword evidence="8" id="KW-1185">Reference proteome</keyword>
<evidence type="ECO:0000256" key="1">
    <source>
        <dbReference type="ARBA" id="ARBA00004141"/>
    </source>
</evidence>
<feature type="transmembrane region" description="Helical" evidence="5">
    <location>
        <begin position="165"/>
        <end position="183"/>
    </location>
</feature>
<evidence type="ECO:0000256" key="2">
    <source>
        <dbReference type="ARBA" id="ARBA00022692"/>
    </source>
</evidence>
<feature type="transmembrane region" description="Helical" evidence="5">
    <location>
        <begin position="213"/>
        <end position="229"/>
    </location>
</feature>
<feature type="transmembrane region" description="Helical" evidence="5">
    <location>
        <begin position="190"/>
        <end position="207"/>
    </location>
</feature>
<keyword evidence="7" id="KW-0436">Ligase</keyword>
<accession>A0A9X3YP21</accession>
<feature type="transmembrane region" description="Helical" evidence="5">
    <location>
        <begin position="234"/>
        <end position="254"/>
    </location>
</feature>
<feature type="transmembrane region" description="Helical" evidence="5">
    <location>
        <begin position="373"/>
        <end position="391"/>
    </location>
</feature>
<name>A0A9X3YP21_9GAMM</name>
<dbReference type="GO" id="GO:0016874">
    <property type="term" value="F:ligase activity"/>
    <property type="evidence" value="ECO:0007669"/>
    <property type="project" value="UniProtKB-KW"/>
</dbReference>
<feature type="transmembrane region" description="Helical" evidence="5">
    <location>
        <begin position="342"/>
        <end position="361"/>
    </location>
</feature>
<keyword evidence="2 5" id="KW-0812">Transmembrane</keyword>
<feature type="transmembrane region" description="Helical" evidence="5">
    <location>
        <begin position="69"/>
        <end position="88"/>
    </location>
</feature>
<dbReference type="GO" id="GO:0016020">
    <property type="term" value="C:membrane"/>
    <property type="evidence" value="ECO:0007669"/>
    <property type="project" value="UniProtKB-SubCell"/>
</dbReference>
<evidence type="ECO:0000256" key="5">
    <source>
        <dbReference type="SAM" id="Phobius"/>
    </source>
</evidence>
<evidence type="ECO:0000313" key="8">
    <source>
        <dbReference type="Proteomes" id="UP001139971"/>
    </source>
</evidence>
<comment type="caution">
    <text evidence="7">The sequence shown here is derived from an EMBL/GenBank/DDBJ whole genome shotgun (WGS) entry which is preliminary data.</text>
</comment>
<evidence type="ECO:0000259" key="6">
    <source>
        <dbReference type="Pfam" id="PF04932"/>
    </source>
</evidence>
<dbReference type="InterPro" id="IPR007016">
    <property type="entry name" value="O-antigen_ligase-rel_domated"/>
</dbReference>
<keyword evidence="4 5" id="KW-0472">Membrane</keyword>
<dbReference type="EMBL" id="JAOVZO020000019">
    <property type="protein sequence ID" value="MDC8014840.1"/>
    <property type="molecule type" value="Genomic_DNA"/>
</dbReference>
<feature type="transmembrane region" description="Helical" evidence="5">
    <location>
        <begin position="100"/>
        <end position="116"/>
    </location>
</feature>
<feature type="domain" description="O-antigen ligase-related" evidence="6">
    <location>
        <begin position="175"/>
        <end position="351"/>
    </location>
</feature>
<organism evidence="7 8">
    <name type="scientific">Tahibacter soli</name>
    <dbReference type="NCBI Taxonomy" id="2983605"/>
    <lineage>
        <taxon>Bacteria</taxon>
        <taxon>Pseudomonadati</taxon>
        <taxon>Pseudomonadota</taxon>
        <taxon>Gammaproteobacteria</taxon>
        <taxon>Lysobacterales</taxon>
        <taxon>Rhodanobacteraceae</taxon>
        <taxon>Tahibacter</taxon>
    </lineage>
</organism>
<dbReference type="InterPro" id="IPR051533">
    <property type="entry name" value="WaaL-like"/>
</dbReference>
<dbReference type="PANTHER" id="PTHR37422">
    <property type="entry name" value="TEICHURONIC ACID BIOSYNTHESIS PROTEIN TUAE"/>
    <property type="match status" value="1"/>
</dbReference>
<reference evidence="7" key="1">
    <citation type="submission" date="2023-02" db="EMBL/GenBank/DDBJ databases">
        <title>Tahibacter soli sp. nov. isolated from soil.</title>
        <authorList>
            <person name="Baek J.H."/>
            <person name="Lee J.K."/>
            <person name="Choi D.G."/>
            <person name="Jeon C.O."/>
        </authorList>
    </citation>
    <scope>NUCLEOTIDE SEQUENCE</scope>
    <source>
        <strain evidence="7">BL</strain>
    </source>
</reference>
<feature type="transmembrane region" description="Helical" evidence="5">
    <location>
        <begin position="123"/>
        <end position="145"/>
    </location>
</feature>
<evidence type="ECO:0000313" key="7">
    <source>
        <dbReference type="EMBL" id="MDC8014840.1"/>
    </source>
</evidence>
<proteinExistence type="predicted"/>